<accession>A0A1N6SLR5</accession>
<dbReference type="Pfam" id="PF16137">
    <property type="entry name" value="DUF4845"/>
    <property type="match status" value="1"/>
</dbReference>
<protein>
    <recommendedName>
        <fullName evidence="4">DUF4845 domain-containing protein</fullName>
    </recommendedName>
</protein>
<organism evidence="2 3">
    <name type="scientific">Marinobacterium stanieri</name>
    <dbReference type="NCBI Taxonomy" id="49186"/>
    <lineage>
        <taxon>Bacteria</taxon>
        <taxon>Pseudomonadati</taxon>
        <taxon>Pseudomonadota</taxon>
        <taxon>Gammaproteobacteria</taxon>
        <taxon>Oceanospirillales</taxon>
        <taxon>Oceanospirillaceae</taxon>
        <taxon>Marinobacterium</taxon>
    </lineage>
</organism>
<gene>
    <name evidence="2" type="ORF">SAMN05421647_104345</name>
</gene>
<dbReference type="Proteomes" id="UP000186895">
    <property type="component" value="Unassembled WGS sequence"/>
</dbReference>
<proteinExistence type="predicted"/>
<evidence type="ECO:0000256" key="1">
    <source>
        <dbReference type="SAM" id="Phobius"/>
    </source>
</evidence>
<sequence>MNTGVAQYQRGASFLSIIIGLIIAGFFFSVAFKLFTPYKDHATIDSVLTSLTEDPKQVDLPNSTIRSNIEKRFVINQVKLPSREALEIRQEEGTVYLDLNYEVRVPMFYNVDAVVKFEEHYEAVKP</sequence>
<reference evidence="2 3" key="1">
    <citation type="submission" date="2017-01" db="EMBL/GenBank/DDBJ databases">
        <authorList>
            <person name="Mah S.A."/>
            <person name="Swanson W.J."/>
            <person name="Moy G.W."/>
            <person name="Vacquier V.D."/>
        </authorList>
    </citation>
    <scope>NUCLEOTIDE SEQUENCE [LARGE SCALE GENOMIC DNA]</scope>
    <source>
        <strain evidence="2 3">DSM 7027</strain>
    </source>
</reference>
<keyword evidence="1" id="KW-1133">Transmembrane helix</keyword>
<evidence type="ECO:0000313" key="3">
    <source>
        <dbReference type="Proteomes" id="UP000186895"/>
    </source>
</evidence>
<evidence type="ECO:0008006" key="4">
    <source>
        <dbReference type="Google" id="ProtNLM"/>
    </source>
</evidence>
<dbReference type="EMBL" id="FTMN01000004">
    <property type="protein sequence ID" value="SIQ42021.1"/>
    <property type="molecule type" value="Genomic_DNA"/>
</dbReference>
<feature type="transmembrane region" description="Helical" evidence="1">
    <location>
        <begin position="12"/>
        <end position="32"/>
    </location>
</feature>
<dbReference type="InterPro" id="IPR032314">
    <property type="entry name" value="DUF4845"/>
</dbReference>
<keyword evidence="1" id="KW-0472">Membrane</keyword>
<dbReference type="AlphaFoldDB" id="A0A1N6SLR5"/>
<dbReference type="RefSeq" id="WP_010322381.1">
    <property type="nucleotide sequence ID" value="NZ_FTMN01000004.1"/>
</dbReference>
<keyword evidence="3" id="KW-1185">Reference proteome</keyword>
<dbReference type="STRING" id="49186.SAMN05421647_104345"/>
<name>A0A1N6SLR5_9GAMM</name>
<evidence type="ECO:0000313" key="2">
    <source>
        <dbReference type="EMBL" id="SIQ42021.1"/>
    </source>
</evidence>
<keyword evidence="1" id="KW-0812">Transmembrane</keyword>